<evidence type="ECO:0000313" key="2">
    <source>
        <dbReference type="EMBL" id="OBU03390.1"/>
    </source>
</evidence>
<dbReference type="EMBL" id="LZEX01000043">
    <property type="protein sequence ID" value="OBU03390.1"/>
    <property type="molecule type" value="Genomic_DNA"/>
</dbReference>
<accession>A0A1B8H2U8</accession>
<evidence type="ECO:0000313" key="3">
    <source>
        <dbReference type="Proteomes" id="UP000092247"/>
    </source>
</evidence>
<dbReference type="Proteomes" id="UP000092247">
    <property type="component" value="Unassembled WGS sequence"/>
</dbReference>
<feature type="compositionally biased region" description="Polar residues" evidence="1">
    <location>
        <begin position="1"/>
        <end position="22"/>
    </location>
</feature>
<sequence length="96" mass="10788">MKSKSEGNLNNDVNQSENTAMNEQDEAVLSKIEKLPETLFNKCEKLVGKGTETYRLQHGSHNGNSIFFNQNGQDYRYSVVDGKTGSMYLAKAPELR</sequence>
<dbReference type="AlphaFoldDB" id="A0A1B8H2U8"/>
<name>A0A1B8H2U8_9GAMM</name>
<feature type="region of interest" description="Disordered" evidence="1">
    <location>
        <begin position="1"/>
        <end position="25"/>
    </location>
</feature>
<protein>
    <submittedName>
        <fullName evidence="2">Uncharacterized protein</fullName>
    </submittedName>
</protein>
<dbReference type="RefSeq" id="WP_067425746.1">
    <property type="nucleotide sequence ID" value="NZ_LZEX01000043.1"/>
</dbReference>
<organism evidence="2 3">
    <name type="scientific">Morganella psychrotolerans</name>
    <dbReference type="NCBI Taxonomy" id="368603"/>
    <lineage>
        <taxon>Bacteria</taxon>
        <taxon>Pseudomonadati</taxon>
        <taxon>Pseudomonadota</taxon>
        <taxon>Gammaproteobacteria</taxon>
        <taxon>Enterobacterales</taxon>
        <taxon>Morganellaceae</taxon>
        <taxon>Morganella</taxon>
    </lineage>
</organism>
<evidence type="ECO:0000256" key="1">
    <source>
        <dbReference type="SAM" id="MobiDB-lite"/>
    </source>
</evidence>
<gene>
    <name evidence="2" type="ORF">AYY17_10430</name>
</gene>
<proteinExistence type="predicted"/>
<reference evidence="2 3" key="1">
    <citation type="submission" date="2016-06" db="EMBL/GenBank/DDBJ databases">
        <authorList>
            <person name="Kjaerup R.B."/>
            <person name="Dalgaard T.S."/>
            <person name="Juul-Madsen H.R."/>
        </authorList>
    </citation>
    <scope>NUCLEOTIDE SEQUENCE [LARGE SCALE GENOMIC DNA]</scope>
    <source>
        <strain evidence="2 3">GCSL-Mp3</strain>
    </source>
</reference>
<comment type="caution">
    <text evidence="2">The sequence shown here is derived from an EMBL/GenBank/DDBJ whole genome shotgun (WGS) entry which is preliminary data.</text>
</comment>